<organism evidence="1 2">
    <name type="scientific">Blastopirellula marina</name>
    <dbReference type="NCBI Taxonomy" id="124"/>
    <lineage>
        <taxon>Bacteria</taxon>
        <taxon>Pseudomonadati</taxon>
        <taxon>Planctomycetota</taxon>
        <taxon>Planctomycetia</taxon>
        <taxon>Pirellulales</taxon>
        <taxon>Pirellulaceae</taxon>
        <taxon>Blastopirellula</taxon>
    </lineage>
</organism>
<evidence type="ECO:0000313" key="2">
    <source>
        <dbReference type="Proteomes" id="UP000237819"/>
    </source>
</evidence>
<dbReference type="Proteomes" id="UP000237819">
    <property type="component" value="Unassembled WGS sequence"/>
</dbReference>
<accession>A0A2S8GDH3</accession>
<reference evidence="1 2" key="1">
    <citation type="submission" date="2018-02" db="EMBL/GenBank/DDBJ databases">
        <title>Comparative genomes isolates from brazilian mangrove.</title>
        <authorList>
            <person name="Araujo J.E."/>
            <person name="Taketani R.G."/>
            <person name="Silva M.C.P."/>
            <person name="Loureco M.V."/>
            <person name="Andreote F.D."/>
        </authorList>
    </citation>
    <scope>NUCLEOTIDE SEQUENCE [LARGE SCALE GENOMIC DNA]</scope>
    <source>
        <strain evidence="1 2">Nap-Phe MGV</strain>
    </source>
</reference>
<dbReference type="AlphaFoldDB" id="A0A2S8GDH3"/>
<protein>
    <recommendedName>
        <fullName evidence="3">Prepilin-type cleavage/methylation domain-containing protein</fullName>
    </recommendedName>
</protein>
<dbReference type="EMBL" id="PUHZ01000025">
    <property type="protein sequence ID" value="PQO42507.1"/>
    <property type="molecule type" value="Genomic_DNA"/>
</dbReference>
<sequence length="153" mass="16724">MSVTLMVSVVTAVSVLLRVNYDTWLDYRSDSLRNDAAVGVLRHIVREVRQCEEVTLISGPGVPLGTLAVRMPNGNVVVWEHIGINVHYGISAADQLLGDGITGLRFVGYERDGITPATLPQDVQCVQVTVDFSLPSRATSSRTLTSKVWIRAF</sequence>
<evidence type="ECO:0008006" key="3">
    <source>
        <dbReference type="Google" id="ProtNLM"/>
    </source>
</evidence>
<proteinExistence type="predicted"/>
<gene>
    <name evidence="1" type="ORF">C5Y93_29730</name>
</gene>
<evidence type="ECO:0000313" key="1">
    <source>
        <dbReference type="EMBL" id="PQO42507.1"/>
    </source>
</evidence>
<comment type="caution">
    <text evidence="1">The sequence shown here is derived from an EMBL/GenBank/DDBJ whole genome shotgun (WGS) entry which is preliminary data.</text>
</comment>
<name>A0A2S8GDH3_9BACT</name>